<protein>
    <submittedName>
        <fullName evidence="3">Metallophosphoesterase</fullName>
        <ecNumber evidence="3">3.1.-.-</ecNumber>
    </submittedName>
</protein>
<dbReference type="GO" id="GO:0016787">
    <property type="term" value="F:hydrolase activity"/>
    <property type="evidence" value="ECO:0007669"/>
    <property type="project" value="UniProtKB-KW"/>
</dbReference>
<evidence type="ECO:0000259" key="1">
    <source>
        <dbReference type="Pfam" id="PF00149"/>
    </source>
</evidence>
<dbReference type="Pfam" id="PF20689">
    <property type="entry name" value="bDLD1"/>
    <property type="match status" value="1"/>
</dbReference>
<feature type="domain" description="Calcineurin-like phosphoesterase" evidence="1">
    <location>
        <begin position="536"/>
        <end position="787"/>
    </location>
</feature>
<evidence type="ECO:0000313" key="4">
    <source>
        <dbReference type="Proteomes" id="UP001576784"/>
    </source>
</evidence>
<dbReference type="RefSeq" id="WP_413261355.1">
    <property type="nucleotide sequence ID" value="NZ_JBHFNR010000015.1"/>
</dbReference>
<dbReference type="Pfam" id="PF00149">
    <property type="entry name" value="Metallophos"/>
    <property type="match status" value="1"/>
</dbReference>
<name>A0ABV4XL09_9CYAN</name>
<organism evidence="3 4">
    <name type="scientific">Floridaenema flaviceps BLCC-F50</name>
    <dbReference type="NCBI Taxonomy" id="3153642"/>
    <lineage>
        <taxon>Bacteria</taxon>
        <taxon>Bacillati</taxon>
        <taxon>Cyanobacteriota</taxon>
        <taxon>Cyanophyceae</taxon>
        <taxon>Oscillatoriophycideae</taxon>
        <taxon>Aerosakkonematales</taxon>
        <taxon>Aerosakkonemataceae</taxon>
        <taxon>Floridanema</taxon>
        <taxon>Floridanema flaviceps</taxon>
    </lineage>
</organism>
<comment type="caution">
    <text evidence="3">The sequence shown here is derived from an EMBL/GenBank/DDBJ whole genome shotgun (WGS) entry which is preliminary data.</text>
</comment>
<dbReference type="Gene3D" id="3.60.21.10">
    <property type="match status" value="1"/>
</dbReference>
<sequence length="885" mass="102086">MNEIPHNWGLHSPSLTLYAFHLRNSINQGLEPTVPEAPRLWEQLVDLGNKLDIQELQNLPQQLISYQNNQYFPEAEDNQASEYCTLLRNRQASLDFQIIAPDGFPLQGLLCLYRLHDSYAIDLTLSSQERFFLSQLCKLNPQYLLLPSHIQASLGQTLLLFGQPIELQENYQGLADACVVQLLPKTDKSELINTGLLLGNPIFEYESRHKDPSKQLHILVWFKCQSMKPDDMDKASELLLYLLWCRHKIQYVYHESRWCDRQLKQLYNRIKQHCNSFSQISQSPERQRQFRQLLAELREIDIEYSGYLGDLDSHENTIAINEQNYRAKLEKLGALPETDLSAWQQFLDYVRSKLQRQIQADRRFLAPGRDRLQHLKAIVEESLTKDFENNDMPGIPAPLYKRLSEALSQCDQFENNQQLRSFFKGYDLLSPWANSLPQANSTAQRVTLVIGFLVEQYRNDTKENVLVILVRLLSQTIDPVDSRHQTLSEVADELNLFITRSGANPGLTDRNTGTPITINPHVSNPRVNPSNSFSWLHLTDFHQGMKDQDWLWPGVKEIFFEDLKRLHDKSGPWDLVVFTGDLTQRGSAEEFQKIEQLLIQLWNYFAQLGSSPKLLAVPGNHDLVRPNIKDPAVKLLRRWLEEPDVQEDFWHNAESPYCQVVAKAFENYMAWWERQPFKPQHLKVGILPGDFSATIEKNGAKLGILGLNTSFLQLTGENYEGKLAIHPRQFHQTCDGDGPAWARQHHACLLLTHHPPSWLTSDAQAHLNGEITARGRFAVHLCGHLHEANSTEIVQGGTEARRIWQGRSLCGLEYFETKAGQRLDRLHGYTAGKIELGENKGKLMFWPREARLQGGQRKIVPDYSFDLDDNQQTLSRDFELFQRYE</sequence>
<evidence type="ECO:0000313" key="3">
    <source>
        <dbReference type="EMBL" id="MFB2891679.1"/>
    </source>
</evidence>
<dbReference type="SUPFAM" id="SSF56300">
    <property type="entry name" value="Metallo-dependent phosphatases"/>
    <property type="match status" value="1"/>
</dbReference>
<reference evidence="3 4" key="1">
    <citation type="submission" date="2024-09" db="EMBL/GenBank/DDBJ databases">
        <title>Floridaenema gen nov. (Aerosakkonemataceae, Aerosakkonematales ord. nov., Cyanobacteria) from benthic tropical and subtropical fresh waters, with the description of four new species.</title>
        <authorList>
            <person name="Moretto J.A."/>
            <person name="Berthold D.E."/>
            <person name="Lefler F.W."/>
            <person name="Huang I.-S."/>
            <person name="Laughinghouse H. IV."/>
        </authorList>
    </citation>
    <scope>NUCLEOTIDE SEQUENCE [LARGE SCALE GENOMIC DNA]</scope>
    <source>
        <strain evidence="3 4">BLCC-F50</strain>
    </source>
</reference>
<dbReference type="InterPro" id="IPR004843">
    <property type="entry name" value="Calcineurin-like_PHP"/>
</dbReference>
<keyword evidence="3" id="KW-0378">Hydrolase</keyword>
<dbReference type="InterPro" id="IPR048917">
    <property type="entry name" value="bDLD1"/>
</dbReference>
<gene>
    <name evidence="3" type="ORF">ACE1CI_01925</name>
</gene>
<proteinExistence type="predicted"/>
<dbReference type="EC" id="3.1.-.-" evidence="3"/>
<accession>A0ABV4XL09</accession>
<evidence type="ECO:0000259" key="2">
    <source>
        <dbReference type="Pfam" id="PF20689"/>
    </source>
</evidence>
<dbReference type="Proteomes" id="UP001576784">
    <property type="component" value="Unassembled WGS sequence"/>
</dbReference>
<dbReference type="EMBL" id="JBHFNR010000015">
    <property type="protein sequence ID" value="MFB2891679.1"/>
    <property type="molecule type" value="Genomic_DNA"/>
</dbReference>
<dbReference type="InterPro" id="IPR029052">
    <property type="entry name" value="Metallo-depent_PP-like"/>
</dbReference>
<feature type="domain" description="Bacterial Death-like" evidence="2">
    <location>
        <begin position="394"/>
        <end position="475"/>
    </location>
</feature>
<keyword evidence="4" id="KW-1185">Reference proteome</keyword>